<dbReference type="InterPro" id="IPR050155">
    <property type="entry name" value="HAD-like_hydrolase_sf"/>
</dbReference>
<dbReference type="Proteomes" id="UP000661894">
    <property type="component" value="Unassembled WGS sequence"/>
</dbReference>
<dbReference type="PANTHER" id="PTHR43434">
    <property type="entry name" value="PHOSPHOGLYCOLATE PHOSPHATASE"/>
    <property type="match status" value="1"/>
</dbReference>
<organism evidence="1 2">
    <name type="scientific">Oceanitalea stevensii</name>
    <dbReference type="NCBI Taxonomy" id="2763072"/>
    <lineage>
        <taxon>Bacteria</taxon>
        <taxon>Bacillati</taxon>
        <taxon>Actinomycetota</taxon>
        <taxon>Actinomycetes</taxon>
        <taxon>Micrococcales</taxon>
        <taxon>Bogoriellaceae</taxon>
        <taxon>Georgenia</taxon>
    </lineage>
</organism>
<evidence type="ECO:0000313" key="1">
    <source>
        <dbReference type="EMBL" id="MBD8062206.1"/>
    </source>
</evidence>
<protein>
    <submittedName>
        <fullName evidence="1">HAD hydrolase-like protein</fullName>
    </submittedName>
</protein>
<dbReference type="EMBL" id="JACSPO010000003">
    <property type="protein sequence ID" value="MBD8062206.1"/>
    <property type="molecule type" value="Genomic_DNA"/>
</dbReference>
<proteinExistence type="predicted"/>
<dbReference type="InterPro" id="IPR023198">
    <property type="entry name" value="PGP-like_dom2"/>
</dbReference>
<sequence length="214" mass="23005">MHPTAVLLDLDGTISDSGPVITASIAETLAHFGYPAQTQEELLRFVGPPIRDGFRAFVGVPEDRLTAVVEDYRARYNERMLQAPVFPGMAELVRELHGRGVPIALATSKRQSLAVPILEDAGLAQYFTVIRGASEDETRAVKADIVEDALAGLRDRGVDLTRAVMVGDRHHDVDGAGVHGLPTVLVAWGYARPGEDDGAHAVVHEAAELARLLS</sequence>
<gene>
    <name evidence="1" type="ORF">H9624_07705</name>
</gene>
<dbReference type="SUPFAM" id="SSF56784">
    <property type="entry name" value="HAD-like"/>
    <property type="match status" value="1"/>
</dbReference>
<accession>A0ABR8Z2P9</accession>
<evidence type="ECO:0000313" key="2">
    <source>
        <dbReference type="Proteomes" id="UP000661894"/>
    </source>
</evidence>
<name>A0ABR8Z2P9_9MICO</name>
<dbReference type="Gene3D" id="1.10.150.240">
    <property type="entry name" value="Putative phosphatase, domain 2"/>
    <property type="match status" value="1"/>
</dbReference>
<dbReference type="PANTHER" id="PTHR43434:SF20">
    <property type="entry name" value="5'-NUCLEOTIDASE"/>
    <property type="match status" value="1"/>
</dbReference>
<reference evidence="1 2" key="1">
    <citation type="submission" date="2020-08" db="EMBL/GenBank/DDBJ databases">
        <title>A Genomic Blueprint of the Chicken Gut Microbiome.</title>
        <authorList>
            <person name="Gilroy R."/>
            <person name="Ravi A."/>
            <person name="Getino M."/>
            <person name="Pursley I."/>
            <person name="Horton D.L."/>
            <person name="Alikhan N.-F."/>
            <person name="Baker D."/>
            <person name="Gharbi K."/>
            <person name="Hall N."/>
            <person name="Watson M."/>
            <person name="Adriaenssens E.M."/>
            <person name="Foster-Nyarko E."/>
            <person name="Jarju S."/>
            <person name="Secka A."/>
            <person name="Antonio M."/>
            <person name="Oren A."/>
            <person name="Chaudhuri R."/>
            <person name="La Ragione R.M."/>
            <person name="Hildebrand F."/>
            <person name="Pallen M.J."/>
        </authorList>
    </citation>
    <scope>NUCLEOTIDE SEQUENCE [LARGE SCALE GENOMIC DNA]</scope>
    <source>
        <strain evidence="1 2">Sa1BUA1</strain>
    </source>
</reference>
<comment type="caution">
    <text evidence="1">The sequence shown here is derived from an EMBL/GenBank/DDBJ whole genome shotgun (WGS) entry which is preliminary data.</text>
</comment>
<dbReference type="InterPro" id="IPR036412">
    <property type="entry name" value="HAD-like_sf"/>
</dbReference>
<keyword evidence="2" id="KW-1185">Reference proteome</keyword>
<dbReference type="InterPro" id="IPR041492">
    <property type="entry name" value="HAD_2"/>
</dbReference>
<dbReference type="Gene3D" id="3.40.50.1000">
    <property type="entry name" value="HAD superfamily/HAD-like"/>
    <property type="match status" value="1"/>
</dbReference>
<dbReference type="Pfam" id="PF13419">
    <property type="entry name" value="HAD_2"/>
    <property type="match status" value="1"/>
</dbReference>
<dbReference type="InterPro" id="IPR023214">
    <property type="entry name" value="HAD_sf"/>
</dbReference>